<organism evidence="3">
    <name type="scientific">marine sediment metagenome</name>
    <dbReference type="NCBI Taxonomy" id="412755"/>
    <lineage>
        <taxon>unclassified sequences</taxon>
        <taxon>metagenomes</taxon>
        <taxon>ecological metagenomes</taxon>
    </lineage>
</organism>
<dbReference type="GO" id="GO:0005829">
    <property type="term" value="C:cytosol"/>
    <property type="evidence" value="ECO:0007669"/>
    <property type="project" value="TreeGrafter"/>
</dbReference>
<dbReference type="CDD" id="cd08646">
    <property type="entry name" value="FMT_core_Met-tRNA-FMT_N"/>
    <property type="match status" value="1"/>
</dbReference>
<evidence type="ECO:0000313" key="3">
    <source>
        <dbReference type="EMBL" id="GAI36142.1"/>
    </source>
</evidence>
<dbReference type="GO" id="GO:0004479">
    <property type="term" value="F:methionyl-tRNA formyltransferase activity"/>
    <property type="evidence" value="ECO:0007669"/>
    <property type="project" value="UniProtKB-EC"/>
</dbReference>
<accession>X1MWQ8</accession>
<gene>
    <name evidence="3" type="ORF">S06H3_44006</name>
</gene>
<evidence type="ECO:0000259" key="2">
    <source>
        <dbReference type="Pfam" id="PF00551"/>
    </source>
</evidence>
<proteinExistence type="predicted"/>
<feature type="domain" description="Formyl transferase N-terminal" evidence="2">
    <location>
        <begin position="1"/>
        <end position="170"/>
    </location>
</feature>
<name>X1MWQ8_9ZZZZ</name>
<dbReference type="InterPro" id="IPR002376">
    <property type="entry name" value="Formyl_transf_N"/>
</dbReference>
<dbReference type="Pfam" id="PF00551">
    <property type="entry name" value="Formyl_trans_N"/>
    <property type="match status" value="1"/>
</dbReference>
<dbReference type="AlphaFoldDB" id="X1MWQ8"/>
<dbReference type="EC" id="2.1.2.9" evidence="1"/>
<dbReference type="Gene3D" id="3.40.50.12230">
    <property type="match status" value="1"/>
</dbReference>
<evidence type="ECO:0000256" key="1">
    <source>
        <dbReference type="ARBA" id="ARBA00012261"/>
    </source>
</evidence>
<dbReference type="PANTHER" id="PTHR11138:SF5">
    <property type="entry name" value="METHIONYL-TRNA FORMYLTRANSFERASE, MITOCHONDRIAL"/>
    <property type="match status" value="1"/>
</dbReference>
<dbReference type="EMBL" id="BARV01027337">
    <property type="protein sequence ID" value="GAI36142.1"/>
    <property type="molecule type" value="Genomic_DNA"/>
</dbReference>
<sequence>MRVVFMGTPEFAVPPLEYLILNQYQVVTVYTRQDKPAGRGRSLVAPPLKRAALTWKLPVVQPVSLKRPEVVAQLAGFHPDVIVVAAFGQILPQSVLDIPSYGCINIHPSLLPRFRGVSPVAAAILAGDEFTGVSLMLMDSGLDTGPILTRAQISISAQDTTGSLTAKLSLMAAQLL</sequence>
<feature type="non-terminal residue" evidence="3">
    <location>
        <position position="176"/>
    </location>
</feature>
<comment type="caution">
    <text evidence="3">The sequence shown here is derived from an EMBL/GenBank/DDBJ whole genome shotgun (WGS) entry which is preliminary data.</text>
</comment>
<protein>
    <recommendedName>
        <fullName evidence="1">methionyl-tRNA formyltransferase</fullName>
        <ecNumber evidence="1">2.1.2.9</ecNumber>
    </recommendedName>
</protein>
<dbReference type="InterPro" id="IPR036477">
    <property type="entry name" value="Formyl_transf_N_sf"/>
</dbReference>
<dbReference type="InterPro" id="IPR041711">
    <property type="entry name" value="Met-tRNA-FMT_N"/>
</dbReference>
<dbReference type="PANTHER" id="PTHR11138">
    <property type="entry name" value="METHIONYL-TRNA FORMYLTRANSFERASE"/>
    <property type="match status" value="1"/>
</dbReference>
<reference evidence="3" key="1">
    <citation type="journal article" date="2014" name="Front. Microbiol.">
        <title>High frequency of phylogenetically diverse reductive dehalogenase-homologous genes in deep subseafloor sedimentary metagenomes.</title>
        <authorList>
            <person name="Kawai M."/>
            <person name="Futagami T."/>
            <person name="Toyoda A."/>
            <person name="Takaki Y."/>
            <person name="Nishi S."/>
            <person name="Hori S."/>
            <person name="Arai W."/>
            <person name="Tsubouchi T."/>
            <person name="Morono Y."/>
            <person name="Uchiyama I."/>
            <person name="Ito T."/>
            <person name="Fujiyama A."/>
            <person name="Inagaki F."/>
            <person name="Takami H."/>
        </authorList>
    </citation>
    <scope>NUCLEOTIDE SEQUENCE</scope>
    <source>
        <strain evidence="3">Expedition CK06-06</strain>
    </source>
</reference>
<dbReference type="SUPFAM" id="SSF53328">
    <property type="entry name" value="Formyltransferase"/>
    <property type="match status" value="1"/>
</dbReference>